<accession>A0A7T3BKW0</accession>
<organism evidence="1 2">
    <name type="scientific">Neisseria cinerea</name>
    <dbReference type="NCBI Taxonomy" id="483"/>
    <lineage>
        <taxon>Bacteria</taxon>
        <taxon>Pseudomonadati</taxon>
        <taxon>Pseudomonadota</taxon>
        <taxon>Betaproteobacteria</taxon>
        <taxon>Neisseriales</taxon>
        <taxon>Neisseriaceae</taxon>
        <taxon>Neisseria</taxon>
    </lineage>
</organism>
<gene>
    <name evidence="1" type="ORF">I6G28_05905</name>
</gene>
<reference evidence="1 2" key="1">
    <citation type="submission" date="2020-12" db="EMBL/GenBank/DDBJ databases">
        <title>FDA dAtabase for Regulatory Grade micrObial Sequences (FDA-ARGOS): Supporting development and validation of Infectious Disease Dx tests.</title>
        <authorList>
            <person name="Sproer C."/>
            <person name="Gronow S."/>
            <person name="Severitt S."/>
            <person name="Schroder I."/>
            <person name="Tallon L."/>
            <person name="Sadzewicz L."/>
            <person name="Zhao X."/>
            <person name="Boylan J."/>
            <person name="Ott S."/>
            <person name="Bowen H."/>
            <person name="Vavikolanu K."/>
            <person name="Mehta A."/>
            <person name="Aluvathingal J."/>
            <person name="Nadendla S."/>
            <person name="Lowell S."/>
            <person name="Myers T."/>
            <person name="Yan Y."/>
            <person name="Sichtig H."/>
        </authorList>
    </citation>
    <scope>NUCLEOTIDE SEQUENCE [LARGE SCALE GENOMIC DNA]</scope>
    <source>
        <strain evidence="1 2">FDAARGOS_871</strain>
    </source>
</reference>
<protein>
    <submittedName>
        <fullName evidence="1">DUF3168 domain-containing protein</fullName>
    </submittedName>
</protein>
<name>A0A7T3BKW0_NEICI</name>
<dbReference type="RefSeq" id="WP_167395521.1">
    <property type="nucleotide sequence ID" value="NZ_CP065726.1"/>
</dbReference>
<dbReference type="EMBL" id="CP065726">
    <property type="protein sequence ID" value="QPT37472.1"/>
    <property type="molecule type" value="Genomic_DNA"/>
</dbReference>
<keyword evidence="2" id="KW-1185">Reference proteome</keyword>
<sequence>MEESLISAIGRALPGVDVYHDFAPEEAEFPLVIVQRVGGAGCLFLDHNDDGYEVRFSVSVWDVDRLGAVEKSRAVERSVLDSLEGYALSAADAVVLDDGRRGMVQDFVFMTV</sequence>
<dbReference type="GeneID" id="84020900"/>
<dbReference type="Proteomes" id="UP000594865">
    <property type="component" value="Chromosome"/>
</dbReference>
<evidence type="ECO:0000313" key="1">
    <source>
        <dbReference type="EMBL" id="QPT37472.1"/>
    </source>
</evidence>
<dbReference type="AlphaFoldDB" id="A0A7T3BKW0"/>
<evidence type="ECO:0000313" key="2">
    <source>
        <dbReference type="Proteomes" id="UP000594865"/>
    </source>
</evidence>
<proteinExistence type="predicted"/>